<dbReference type="InterPro" id="IPR041380">
    <property type="entry name" value="Acetyltransf_17"/>
</dbReference>
<dbReference type="STRING" id="890420.SAMN05216226_10993"/>
<dbReference type="Pfam" id="PF13527">
    <property type="entry name" value="Acetyltransf_9"/>
    <property type="match status" value="1"/>
</dbReference>
<dbReference type="GO" id="GO:0034069">
    <property type="term" value="F:aminoglycoside N-acetyltransferase activity"/>
    <property type="evidence" value="ECO:0007669"/>
    <property type="project" value="TreeGrafter"/>
</dbReference>
<proteinExistence type="predicted"/>
<evidence type="ECO:0000259" key="2">
    <source>
        <dbReference type="Pfam" id="PF17668"/>
    </source>
</evidence>
<reference evidence="3 4" key="1">
    <citation type="submission" date="2016-10" db="EMBL/GenBank/DDBJ databases">
        <authorList>
            <person name="de Groot N.N."/>
        </authorList>
    </citation>
    <scope>NUCLEOTIDE SEQUENCE [LARGE SCALE GENOMIC DNA]</scope>
    <source>
        <strain evidence="3 4">IBRC-M10015</strain>
    </source>
</reference>
<dbReference type="Gene3D" id="3.40.630.30">
    <property type="match status" value="2"/>
</dbReference>
<evidence type="ECO:0000313" key="4">
    <source>
        <dbReference type="Proteomes" id="UP000198856"/>
    </source>
</evidence>
<dbReference type="InterPro" id="IPR051554">
    <property type="entry name" value="Acetyltransferase_Eis"/>
</dbReference>
<accession>A0A1G8WLC2</accession>
<dbReference type="OrthoDB" id="212302at2157"/>
<dbReference type="AlphaFoldDB" id="A0A1G8WLC2"/>
<dbReference type="InterPro" id="IPR016181">
    <property type="entry name" value="Acyl_CoA_acyltransferase"/>
</dbReference>
<sequence length="391" mass="43575">MSQTAFRRIPAERQADFQRVADYAFDAAAGPRSYDDSESTPDLLGTQFGLYADETLRTVCTHYDFTVSLRGEWVSMAGLASLATRPEYRREGHVSDLISASLERWRGDAPFAALWPFDYGYYEQFGWAMGCTLTEYTCPPAALAFARDAPGGLCRLDADDWEQLQGVVESYGMEYDLTTRRDESWWRRRIFDDGDRYVYGLERGGQYRGYLGYTVEDGPRMNVLYSAFTDRDAFRGLLGFLSDHDSQVETVTLYRPAASSLLDMAPDPKAIDCERHPGTMVRVVSVVDALETVAYPEGVSGTLRLAVTDETAPWNDGTFELTVSEGTGSCRRVDGVTPDLRLDAGTLAQLAVGYHTAPEARKLAGLDADDEVTARLARWFPSRTVAPMDNF</sequence>
<dbReference type="InterPro" id="IPR036527">
    <property type="entry name" value="SCP2_sterol-bd_dom_sf"/>
</dbReference>
<protein>
    <submittedName>
        <fullName evidence="3">Predicted acetyltransferase</fullName>
    </submittedName>
</protein>
<dbReference type="Pfam" id="PF17668">
    <property type="entry name" value="Acetyltransf_17"/>
    <property type="match status" value="1"/>
</dbReference>
<feature type="domain" description="Eis-like acetyltransferase" evidence="2">
    <location>
        <begin position="180"/>
        <end position="283"/>
    </location>
</feature>
<dbReference type="InterPro" id="IPR025559">
    <property type="entry name" value="Eis_dom"/>
</dbReference>
<keyword evidence="3" id="KW-0808">Transferase</keyword>
<evidence type="ECO:0000313" key="3">
    <source>
        <dbReference type="EMBL" id="SDJ79149.1"/>
    </source>
</evidence>
<dbReference type="EMBL" id="FNFC01000009">
    <property type="protein sequence ID" value="SDJ79149.1"/>
    <property type="molecule type" value="Genomic_DNA"/>
</dbReference>
<dbReference type="Gene3D" id="3.30.1050.10">
    <property type="entry name" value="SCP2 sterol-binding domain"/>
    <property type="match status" value="1"/>
</dbReference>
<dbReference type="PANTHER" id="PTHR37817:SF1">
    <property type="entry name" value="N-ACETYLTRANSFERASE EIS"/>
    <property type="match status" value="1"/>
</dbReference>
<dbReference type="PANTHER" id="PTHR37817">
    <property type="entry name" value="N-ACETYLTRANSFERASE EIS"/>
    <property type="match status" value="1"/>
</dbReference>
<feature type="domain" description="Enhanced intracellular survival protein" evidence="1">
    <location>
        <begin position="286"/>
        <end position="384"/>
    </location>
</feature>
<keyword evidence="4" id="KW-1185">Reference proteome</keyword>
<dbReference type="Proteomes" id="UP000198856">
    <property type="component" value="Unassembled WGS sequence"/>
</dbReference>
<dbReference type="Pfam" id="PF13530">
    <property type="entry name" value="SCP2_2"/>
    <property type="match status" value="1"/>
</dbReference>
<gene>
    <name evidence="3" type="ORF">SAMN05216226_10993</name>
</gene>
<organism evidence="3 4">
    <name type="scientific">Halovenus aranensis</name>
    <dbReference type="NCBI Taxonomy" id="890420"/>
    <lineage>
        <taxon>Archaea</taxon>
        <taxon>Methanobacteriati</taxon>
        <taxon>Methanobacteriota</taxon>
        <taxon>Stenosarchaea group</taxon>
        <taxon>Halobacteria</taxon>
        <taxon>Halobacteriales</taxon>
        <taxon>Haloarculaceae</taxon>
        <taxon>Halovenus</taxon>
    </lineage>
</organism>
<dbReference type="SUPFAM" id="SSF55729">
    <property type="entry name" value="Acyl-CoA N-acyltransferases (Nat)"/>
    <property type="match status" value="1"/>
</dbReference>
<dbReference type="RefSeq" id="WP_092702725.1">
    <property type="nucleotide sequence ID" value="NZ_FNFC01000009.1"/>
</dbReference>
<dbReference type="GO" id="GO:0030649">
    <property type="term" value="P:aminoglycoside antibiotic catabolic process"/>
    <property type="evidence" value="ECO:0007669"/>
    <property type="project" value="TreeGrafter"/>
</dbReference>
<name>A0A1G8WLC2_9EURY</name>
<evidence type="ECO:0000259" key="1">
    <source>
        <dbReference type="Pfam" id="PF13530"/>
    </source>
</evidence>
<dbReference type="SUPFAM" id="SSF55718">
    <property type="entry name" value="SCP-like"/>
    <property type="match status" value="1"/>
</dbReference>